<dbReference type="InterPro" id="IPR005757">
    <property type="entry name" value="Mpl"/>
</dbReference>
<dbReference type="Gene3D" id="3.40.1190.10">
    <property type="entry name" value="Mur-like, catalytic domain"/>
    <property type="match status" value="1"/>
</dbReference>
<dbReference type="Pfam" id="PF08245">
    <property type="entry name" value="Mur_ligase_M"/>
    <property type="match status" value="1"/>
</dbReference>
<keyword evidence="5 9" id="KW-0133">Cell shape</keyword>
<dbReference type="GO" id="GO:0009252">
    <property type="term" value="P:peptidoglycan biosynthetic process"/>
    <property type="evidence" value="ECO:0007669"/>
    <property type="project" value="UniProtKB-UniRule"/>
</dbReference>
<evidence type="ECO:0000313" key="13">
    <source>
        <dbReference type="EMBL" id="SFX62659.1"/>
    </source>
</evidence>
<dbReference type="GO" id="GO:0008360">
    <property type="term" value="P:regulation of cell shape"/>
    <property type="evidence" value="ECO:0007669"/>
    <property type="project" value="UniProtKB-KW"/>
</dbReference>
<feature type="domain" description="Mur ligase central" evidence="12">
    <location>
        <begin position="113"/>
        <end position="306"/>
    </location>
</feature>
<dbReference type="HAMAP" id="MF_02020">
    <property type="entry name" value="Mpl"/>
    <property type="match status" value="1"/>
</dbReference>
<comment type="function">
    <text evidence="9">Reutilizes the intact tripeptide L-alanyl-gamma-D-glutamyl-meso-diaminopimelate by linking it to UDP-N-acetylmuramate.</text>
</comment>
<feature type="binding site" evidence="9">
    <location>
        <begin position="115"/>
        <end position="121"/>
    </location>
    <ligand>
        <name>ATP</name>
        <dbReference type="ChEBI" id="CHEBI:30616"/>
    </ligand>
</feature>
<dbReference type="PANTHER" id="PTHR43445">
    <property type="entry name" value="UDP-N-ACETYLMURAMATE--L-ALANINE LIGASE-RELATED"/>
    <property type="match status" value="1"/>
</dbReference>
<evidence type="ECO:0000259" key="10">
    <source>
        <dbReference type="Pfam" id="PF01225"/>
    </source>
</evidence>
<dbReference type="PANTHER" id="PTHR43445:SF5">
    <property type="entry name" value="UDP-N-ACETYLMURAMATE--L-ALANYL-GAMMA-D-GLUTAMYL-MESO-2,6-DIAMINOHEPTANDIOATE LIGASE"/>
    <property type="match status" value="1"/>
</dbReference>
<feature type="domain" description="Mur ligase N-terminal catalytic" evidence="10">
    <location>
        <begin position="2"/>
        <end position="99"/>
    </location>
</feature>
<dbReference type="AlphaFoldDB" id="A0A1K1YMH6"/>
<keyword evidence="2 9" id="KW-0132">Cell division</keyword>
<reference evidence="13 14" key="1">
    <citation type="submission" date="2016-11" db="EMBL/GenBank/DDBJ databases">
        <authorList>
            <person name="Jaros S."/>
            <person name="Januszkiewicz K."/>
            <person name="Wedrychowicz H."/>
        </authorList>
    </citation>
    <scope>NUCLEOTIDE SEQUENCE [LARGE SCALE GENOMIC DNA]</scope>
    <source>
        <strain evidence="13 14">DSM 21637</strain>
    </source>
</reference>
<dbReference type="Gene3D" id="3.40.50.720">
    <property type="entry name" value="NAD(P)-binding Rossmann-like Domain"/>
    <property type="match status" value="1"/>
</dbReference>
<feature type="domain" description="Mur ligase C-terminal" evidence="11">
    <location>
        <begin position="328"/>
        <end position="444"/>
    </location>
</feature>
<evidence type="ECO:0000256" key="6">
    <source>
        <dbReference type="ARBA" id="ARBA00022984"/>
    </source>
</evidence>
<dbReference type="Proteomes" id="UP000182350">
    <property type="component" value="Unassembled WGS sequence"/>
</dbReference>
<dbReference type="InterPro" id="IPR004101">
    <property type="entry name" value="Mur_ligase_C"/>
</dbReference>
<dbReference type="Gene3D" id="3.90.190.20">
    <property type="entry name" value="Mur ligase, C-terminal domain"/>
    <property type="match status" value="1"/>
</dbReference>
<evidence type="ECO:0000256" key="2">
    <source>
        <dbReference type="ARBA" id="ARBA00022618"/>
    </source>
</evidence>
<keyword evidence="4 9" id="KW-0067">ATP-binding</keyword>
<dbReference type="GO" id="GO:0005524">
    <property type="term" value="F:ATP binding"/>
    <property type="evidence" value="ECO:0007669"/>
    <property type="project" value="UniProtKB-UniRule"/>
</dbReference>
<dbReference type="InterPro" id="IPR050061">
    <property type="entry name" value="MurCDEF_pg_biosynth"/>
</dbReference>
<dbReference type="NCBIfam" id="TIGR01081">
    <property type="entry name" value="mpl"/>
    <property type="match status" value="1"/>
</dbReference>
<dbReference type="GO" id="GO:0009254">
    <property type="term" value="P:peptidoglycan turnover"/>
    <property type="evidence" value="ECO:0007669"/>
    <property type="project" value="UniProtKB-UniRule"/>
</dbReference>
<dbReference type="Pfam" id="PF01225">
    <property type="entry name" value="Mur_ligase"/>
    <property type="match status" value="1"/>
</dbReference>
<dbReference type="InterPro" id="IPR000713">
    <property type="entry name" value="Mur_ligase_N"/>
</dbReference>
<dbReference type="OrthoDB" id="9804126at2"/>
<dbReference type="InterPro" id="IPR036615">
    <property type="entry name" value="Mur_ligase_C_dom_sf"/>
</dbReference>
<evidence type="ECO:0000259" key="11">
    <source>
        <dbReference type="Pfam" id="PF02875"/>
    </source>
</evidence>
<keyword evidence="1 9" id="KW-0436">Ligase</keyword>
<evidence type="ECO:0000256" key="5">
    <source>
        <dbReference type="ARBA" id="ARBA00022960"/>
    </source>
</evidence>
<dbReference type="GO" id="GO:0071555">
    <property type="term" value="P:cell wall organization"/>
    <property type="evidence" value="ECO:0007669"/>
    <property type="project" value="UniProtKB-KW"/>
</dbReference>
<evidence type="ECO:0000256" key="1">
    <source>
        <dbReference type="ARBA" id="ARBA00022598"/>
    </source>
</evidence>
<accession>A0A1K1YMH6</accession>
<evidence type="ECO:0000256" key="7">
    <source>
        <dbReference type="ARBA" id="ARBA00023306"/>
    </source>
</evidence>
<evidence type="ECO:0000256" key="3">
    <source>
        <dbReference type="ARBA" id="ARBA00022741"/>
    </source>
</evidence>
<dbReference type="SUPFAM" id="SSF53244">
    <property type="entry name" value="MurD-like peptide ligases, peptide-binding domain"/>
    <property type="match status" value="1"/>
</dbReference>
<keyword evidence="9" id="KW-0460">Magnesium</keyword>
<dbReference type="GO" id="GO:0051301">
    <property type="term" value="P:cell division"/>
    <property type="evidence" value="ECO:0007669"/>
    <property type="project" value="UniProtKB-KW"/>
</dbReference>
<comment type="similarity">
    <text evidence="9">Belongs to the MurCDEF family. Mpl subfamily.</text>
</comment>
<sequence>MHLHFLGICGTFMGSLAILARELGHQVTGSDQQVYPPMSDQLQAAGITLHEGFDYSPVDFAPDLVVVGNVMRRGLPCVEALLESGLPYTSGPQWLHDHLLRGSEQEPRWVLAVAGTHGKTTTASLLAWILEAAGMSPGFLIGGVPGNFGVSARLGQTPFFVIEADEYDTAFFDKRSKFVHYTPRTLIMNNLEYDHADIFPDLVAIQRQFHHLMRLVPGSGRVIYPQQDTALQTVLEQGCWSEREDFGLLNTQDQPAVQAAEWQARKLDQAGSSFVVLHRGRVLGEVHWELTGDHNISNALAALAAARHVGVDVKAVLPTLSEFRSVKRRMELVGEVVGVRVYDDFAHHPTAIATTLAGARPGCSGRLFAVIEPRSNTMRLGTLRQALPDSVKVADQVCWYQSPQMSWSPAELGVGENFTDLQQLCRWLVDQVQPGDHLLLMSNGSFGGLHQQVLAALQQANRVNGQEVGA</sequence>
<evidence type="ECO:0000256" key="4">
    <source>
        <dbReference type="ARBA" id="ARBA00022840"/>
    </source>
</evidence>
<keyword evidence="6 9" id="KW-0573">Peptidoglycan synthesis</keyword>
<keyword evidence="8 9" id="KW-0961">Cell wall biogenesis/degradation</keyword>
<gene>
    <name evidence="9" type="primary">mpl</name>
    <name evidence="13" type="ORF">SAMN02745752_02303</name>
</gene>
<evidence type="ECO:0000256" key="9">
    <source>
        <dbReference type="HAMAP-Rule" id="MF_02020"/>
    </source>
</evidence>
<keyword evidence="3 9" id="KW-0547">Nucleotide-binding</keyword>
<name>A0A1K1YMH6_9GAMM</name>
<protein>
    <recommendedName>
        <fullName evidence="9">UDP-N-acetylmuramate--L-alanyl-gamma-D-glutamyl-meso-2,6-diaminoheptandioate ligase</fullName>
        <ecNumber evidence="9">6.3.2.45</ecNumber>
    </recommendedName>
    <alternativeName>
        <fullName evidence="9">Murein peptide ligase</fullName>
    </alternativeName>
    <alternativeName>
        <fullName evidence="9">UDP-N-acetylmuramate:L-alanyl-gamma-D-glutamyl-meso-diaminopimelate ligase</fullName>
    </alternativeName>
</protein>
<keyword evidence="7 9" id="KW-0131">Cell cycle</keyword>
<dbReference type="GO" id="GO:0106418">
    <property type="term" value="F:UDP-N-acetylmuramate-L-alanyl-gamma-D-glutamyl-meso-2,6-diaminoheptanedioate ligase activity"/>
    <property type="evidence" value="ECO:0007669"/>
    <property type="project" value="UniProtKB-EC"/>
</dbReference>
<comment type="catalytic activity">
    <reaction evidence="9">
        <text>UDP-N-acetyl-alpha-D-muramate + L-alanyl-gamma-D-glutamyl-meso-2,6-diaminopimelate + ATP = UDP-N-acetyl-alpha-D-muramoyl-L-alanyl-gamma-D-glutamyl-meso-2,6-diaminopimelate + ADP + phosphate + H(+)</text>
        <dbReference type="Rhea" id="RHEA:29563"/>
        <dbReference type="ChEBI" id="CHEBI:15378"/>
        <dbReference type="ChEBI" id="CHEBI:30616"/>
        <dbReference type="ChEBI" id="CHEBI:43474"/>
        <dbReference type="ChEBI" id="CHEBI:61401"/>
        <dbReference type="ChEBI" id="CHEBI:70757"/>
        <dbReference type="ChEBI" id="CHEBI:83905"/>
        <dbReference type="ChEBI" id="CHEBI:456216"/>
        <dbReference type="EC" id="6.3.2.45"/>
    </reaction>
</comment>
<dbReference type="InterPro" id="IPR036565">
    <property type="entry name" value="Mur-like_cat_sf"/>
</dbReference>
<dbReference type="SUPFAM" id="SSF51984">
    <property type="entry name" value="MurCD N-terminal domain"/>
    <property type="match status" value="1"/>
</dbReference>
<dbReference type="EC" id="6.3.2.45" evidence="9"/>
<dbReference type="SUPFAM" id="SSF53623">
    <property type="entry name" value="MurD-like peptide ligases, catalytic domain"/>
    <property type="match status" value="1"/>
</dbReference>
<dbReference type="Pfam" id="PF02875">
    <property type="entry name" value="Mur_ligase_C"/>
    <property type="match status" value="1"/>
</dbReference>
<evidence type="ECO:0000313" key="14">
    <source>
        <dbReference type="Proteomes" id="UP000182350"/>
    </source>
</evidence>
<organism evidence="13 14">
    <name type="scientific">Marinospirillum alkaliphilum DSM 21637</name>
    <dbReference type="NCBI Taxonomy" id="1122209"/>
    <lineage>
        <taxon>Bacteria</taxon>
        <taxon>Pseudomonadati</taxon>
        <taxon>Pseudomonadota</taxon>
        <taxon>Gammaproteobacteria</taxon>
        <taxon>Oceanospirillales</taxon>
        <taxon>Oceanospirillaceae</taxon>
        <taxon>Marinospirillum</taxon>
    </lineage>
</organism>
<dbReference type="STRING" id="1122209.SAMN02745752_02303"/>
<keyword evidence="14" id="KW-1185">Reference proteome</keyword>
<dbReference type="RefSeq" id="WP_072326630.1">
    <property type="nucleotide sequence ID" value="NZ_FPJW01000008.1"/>
</dbReference>
<proteinExistence type="inferred from homology"/>
<evidence type="ECO:0000256" key="8">
    <source>
        <dbReference type="ARBA" id="ARBA00023316"/>
    </source>
</evidence>
<dbReference type="InterPro" id="IPR013221">
    <property type="entry name" value="Mur_ligase_cen"/>
</dbReference>
<evidence type="ECO:0000259" key="12">
    <source>
        <dbReference type="Pfam" id="PF08245"/>
    </source>
</evidence>
<comment type="pathway">
    <text evidence="9">Cell wall biogenesis; peptidoglycan recycling.</text>
</comment>
<comment type="cofactor">
    <cofactor evidence="9">
        <name>Mg(2+)</name>
        <dbReference type="ChEBI" id="CHEBI:18420"/>
    </cofactor>
</comment>
<dbReference type="EMBL" id="FPJW01000008">
    <property type="protein sequence ID" value="SFX62659.1"/>
    <property type="molecule type" value="Genomic_DNA"/>
</dbReference>
<dbReference type="UniPathway" id="UPA00544"/>